<dbReference type="EMBL" id="CP054051">
    <property type="protein sequence ID" value="QKJ28102.1"/>
    <property type="molecule type" value="Genomic_DNA"/>
</dbReference>
<evidence type="ECO:0000313" key="2">
    <source>
        <dbReference type="Proteomes" id="UP000509513"/>
    </source>
</evidence>
<dbReference type="AlphaFoldDB" id="A0A7L5JSB6"/>
<proteinExistence type="predicted"/>
<organism evidence="1 2">
    <name type="scientific">Aliarcobacter cibarius</name>
    <dbReference type="NCBI Taxonomy" id="255507"/>
    <lineage>
        <taxon>Bacteria</taxon>
        <taxon>Pseudomonadati</taxon>
        <taxon>Campylobacterota</taxon>
        <taxon>Epsilonproteobacteria</taxon>
        <taxon>Campylobacterales</taxon>
        <taxon>Arcobacteraceae</taxon>
        <taxon>Aliarcobacter</taxon>
    </lineage>
</organism>
<dbReference type="SUPFAM" id="SSF52540">
    <property type="entry name" value="P-loop containing nucleoside triphosphate hydrolases"/>
    <property type="match status" value="1"/>
</dbReference>
<evidence type="ECO:0000313" key="1">
    <source>
        <dbReference type="EMBL" id="QKJ28102.1"/>
    </source>
</evidence>
<dbReference type="Proteomes" id="UP000509513">
    <property type="component" value="Chromosome"/>
</dbReference>
<protein>
    <recommendedName>
        <fullName evidence="3">UDP-N-acetylglucosamine kinase</fullName>
    </recommendedName>
</protein>
<accession>A0A7L5JSB6</accession>
<sequence length="250" mass="29124">MSFEIPRLRMFAGPNGSGKSTIKDVINKELLGIYINPDDIEKNIKTYSYFDFNDFEIESPEKEVLDFFKNSTLLKSFNLQDQISDLKYENNRLIFTNIDINSYFASVCADFIRKKLLEYKKSFTFETVMSSYDKIELLKVSKSLGYRNYLYYISTIRTVNRFFAGENVKLSTIEKITNLLGLDFAGNEVIPLKELEKQRAKEKALFMVSLVQSTSALEVQGLEEDSLNKIINKFEKEFLVGQYRNRLWVV</sequence>
<gene>
    <name evidence="1" type="ORF">ACBT_2221</name>
</gene>
<reference evidence="1 2" key="1">
    <citation type="submission" date="2020-05" db="EMBL/GenBank/DDBJ databases">
        <title>Complete genome sequencing of Campylobacter and Arcobacter type strains.</title>
        <authorList>
            <person name="Miller W.G."/>
            <person name="Yee E."/>
        </authorList>
    </citation>
    <scope>NUCLEOTIDE SEQUENCE [LARGE SCALE GENOMIC DNA]</scope>
    <source>
        <strain evidence="1 2">LMG 21996</strain>
    </source>
</reference>
<dbReference type="Gene3D" id="3.40.50.300">
    <property type="entry name" value="P-loop containing nucleotide triphosphate hydrolases"/>
    <property type="match status" value="1"/>
</dbReference>
<dbReference type="InterPro" id="IPR027417">
    <property type="entry name" value="P-loop_NTPase"/>
</dbReference>
<dbReference type="KEGG" id="acib:ACBT_2221"/>
<evidence type="ECO:0008006" key="3">
    <source>
        <dbReference type="Google" id="ProtNLM"/>
    </source>
</evidence>
<name>A0A7L5JSB6_9BACT</name>
<dbReference type="RefSeq" id="WP_024774366.1">
    <property type="nucleotide sequence ID" value="NZ_CP054051.1"/>
</dbReference>